<dbReference type="RefSeq" id="WP_090390670.1">
    <property type="nucleotide sequence ID" value="NZ_FMZO01000007.1"/>
</dbReference>
<gene>
    <name evidence="2" type="ORF">SAMN04487894_10749</name>
</gene>
<dbReference type="STRING" id="1285928.SAMN04487894_10749"/>
<keyword evidence="1" id="KW-0472">Membrane</keyword>
<dbReference type="AlphaFoldDB" id="A0A1G6T0R8"/>
<dbReference type="Proteomes" id="UP000198757">
    <property type="component" value="Unassembled WGS sequence"/>
</dbReference>
<accession>A0A1G6T0R8</accession>
<dbReference type="EMBL" id="FMZO01000007">
    <property type="protein sequence ID" value="SDD22619.1"/>
    <property type="molecule type" value="Genomic_DNA"/>
</dbReference>
<evidence type="ECO:0000313" key="2">
    <source>
        <dbReference type="EMBL" id="SDD22619.1"/>
    </source>
</evidence>
<keyword evidence="1" id="KW-0812">Transmembrane</keyword>
<sequence>MTEKKEKESRWNWKKLLNYQSIVKQVPFLFYLAFLAVVYIYNGHMADKTVRKINATAKEVKELQWEYKSLKSEVMFRSKPSELAKALQPLGLNELQESPYVLKDSLEEYMQTIHKY</sequence>
<protein>
    <recommendedName>
        <fullName evidence="4">Cell division protein FtsL</fullName>
    </recommendedName>
</protein>
<name>A0A1G6T0R8_NIADE</name>
<keyword evidence="3" id="KW-1185">Reference proteome</keyword>
<dbReference type="Pfam" id="PF19579">
    <property type="entry name" value="FtsL_2"/>
    <property type="match status" value="1"/>
</dbReference>
<keyword evidence="1" id="KW-1133">Transmembrane helix</keyword>
<organism evidence="2 3">
    <name type="scientific">Niabella drilacis (strain DSM 25811 / CCM 8410 / CCUG 62505 / LMG 26954 / E90)</name>
    <dbReference type="NCBI Taxonomy" id="1285928"/>
    <lineage>
        <taxon>Bacteria</taxon>
        <taxon>Pseudomonadati</taxon>
        <taxon>Bacteroidota</taxon>
        <taxon>Chitinophagia</taxon>
        <taxon>Chitinophagales</taxon>
        <taxon>Chitinophagaceae</taxon>
        <taxon>Niabella</taxon>
    </lineage>
</organism>
<evidence type="ECO:0000256" key="1">
    <source>
        <dbReference type="SAM" id="Phobius"/>
    </source>
</evidence>
<evidence type="ECO:0000313" key="3">
    <source>
        <dbReference type="Proteomes" id="UP000198757"/>
    </source>
</evidence>
<reference evidence="3" key="1">
    <citation type="submission" date="2016-10" db="EMBL/GenBank/DDBJ databases">
        <authorList>
            <person name="Varghese N."/>
            <person name="Submissions S."/>
        </authorList>
    </citation>
    <scope>NUCLEOTIDE SEQUENCE [LARGE SCALE GENOMIC DNA]</scope>
    <source>
        <strain evidence="3">DSM 25811 / CCM 8410 / LMG 26954 / E90</strain>
    </source>
</reference>
<feature type="transmembrane region" description="Helical" evidence="1">
    <location>
        <begin position="21"/>
        <end position="41"/>
    </location>
</feature>
<evidence type="ECO:0008006" key="4">
    <source>
        <dbReference type="Google" id="ProtNLM"/>
    </source>
</evidence>
<dbReference type="OrthoDB" id="981249at2"/>
<dbReference type="InterPro" id="IPR045755">
    <property type="entry name" value="FtsL-like"/>
</dbReference>
<proteinExistence type="predicted"/>